<dbReference type="PROSITE" id="PS50082">
    <property type="entry name" value="WD_REPEATS_2"/>
    <property type="match status" value="4"/>
</dbReference>
<feature type="repeat" description="WD" evidence="8">
    <location>
        <begin position="232"/>
        <end position="273"/>
    </location>
</feature>
<reference evidence="11" key="3">
    <citation type="submission" date="2025-08" db="UniProtKB">
        <authorList>
            <consortium name="Ensembl"/>
        </authorList>
    </citation>
    <scope>IDENTIFICATION</scope>
</reference>
<dbReference type="PROSITE" id="PS51396">
    <property type="entry name" value="PUL"/>
    <property type="match status" value="1"/>
</dbReference>
<evidence type="ECO:0000256" key="5">
    <source>
        <dbReference type="ARBA" id="ARBA00022574"/>
    </source>
</evidence>
<proteinExistence type="inferred from homology"/>
<keyword evidence="5 8" id="KW-0853">WD repeat</keyword>
<keyword evidence="4" id="KW-0963">Cytoplasm</keyword>
<evidence type="ECO:0000256" key="6">
    <source>
        <dbReference type="ARBA" id="ARBA00022737"/>
    </source>
</evidence>
<evidence type="ECO:0000256" key="2">
    <source>
        <dbReference type="ARBA" id="ARBA00004496"/>
    </source>
</evidence>
<evidence type="ECO:0000256" key="7">
    <source>
        <dbReference type="ARBA" id="ARBA00023242"/>
    </source>
</evidence>
<comment type="subcellular location">
    <subcellularLocation>
        <location evidence="2">Cytoplasm</location>
    </subcellularLocation>
    <subcellularLocation>
        <location evidence="1">Nucleus</location>
    </subcellularLocation>
</comment>
<dbReference type="PROSITE" id="PS50294">
    <property type="entry name" value="WD_REPEATS_REGION"/>
    <property type="match status" value="1"/>
</dbReference>
<dbReference type="InParanoid" id="F7A1R5"/>
<evidence type="ECO:0000259" key="9">
    <source>
        <dbReference type="PROSITE" id="PS51394"/>
    </source>
</evidence>
<organism evidence="11 12">
    <name type="scientific">Ciona intestinalis</name>
    <name type="common">Transparent sea squirt</name>
    <name type="synonym">Ascidia intestinalis</name>
    <dbReference type="NCBI Taxonomy" id="7719"/>
    <lineage>
        <taxon>Eukaryota</taxon>
        <taxon>Metazoa</taxon>
        <taxon>Chordata</taxon>
        <taxon>Tunicata</taxon>
        <taxon>Ascidiacea</taxon>
        <taxon>Phlebobranchia</taxon>
        <taxon>Cionidae</taxon>
        <taxon>Ciona</taxon>
    </lineage>
</organism>
<keyword evidence="12" id="KW-1185">Reference proteome</keyword>
<dbReference type="AlphaFoldDB" id="F7A1R5"/>
<dbReference type="EMBL" id="EAAA01002761">
    <property type="status" value="NOT_ANNOTATED_CDS"/>
    <property type="molecule type" value="Genomic_DNA"/>
</dbReference>
<dbReference type="InterPro" id="IPR013535">
    <property type="entry name" value="PUL_dom"/>
</dbReference>
<dbReference type="GeneTree" id="ENSGT00550000074944"/>
<dbReference type="FunCoup" id="F7A1R5">
    <property type="interactions" value="901"/>
</dbReference>
<feature type="repeat" description="WD" evidence="8">
    <location>
        <begin position="10"/>
        <end position="42"/>
    </location>
</feature>
<dbReference type="CDD" id="cd00200">
    <property type="entry name" value="WD40"/>
    <property type="match status" value="1"/>
</dbReference>
<dbReference type="OMA" id="QSIKHPA"/>
<evidence type="ECO:0000313" key="12">
    <source>
        <dbReference type="Proteomes" id="UP000008144"/>
    </source>
</evidence>
<dbReference type="InterPro" id="IPR015155">
    <property type="entry name" value="PFU"/>
</dbReference>
<dbReference type="Pfam" id="PF09070">
    <property type="entry name" value="PFU"/>
    <property type="match status" value="1"/>
</dbReference>
<dbReference type="PANTHER" id="PTHR19849">
    <property type="entry name" value="PHOSPHOLIPASE A-2-ACTIVATING PROTEIN"/>
    <property type="match status" value="1"/>
</dbReference>
<reference evidence="11" key="2">
    <citation type="journal article" date="2008" name="Genome Biol.">
        <title>Improved genome assembly and evidence-based global gene model set for the chordate Ciona intestinalis: new insight into intron and operon populations.</title>
        <authorList>
            <person name="Satou Y."/>
            <person name="Mineta K."/>
            <person name="Ogasawara M."/>
            <person name="Sasakura Y."/>
            <person name="Shoguchi E."/>
            <person name="Ueno K."/>
            <person name="Yamada L."/>
            <person name="Matsumoto J."/>
            <person name="Wasserscheid J."/>
            <person name="Dewar K."/>
            <person name="Wiley G.B."/>
            <person name="Macmil S.L."/>
            <person name="Roe B.A."/>
            <person name="Zeller R.W."/>
            <person name="Hastings K.E."/>
            <person name="Lemaire P."/>
            <person name="Lindquist E."/>
            <person name="Endo T."/>
            <person name="Hotta K."/>
            <person name="Inaba K."/>
        </authorList>
    </citation>
    <scope>NUCLEOTIDE SEQUENCE [LARGE SCALE GENOMIC DNA]</scope>
    <source>
        <strain evidence="11">wild type</strain>
    </source>
</reference>
<sequence>MKAFKYECTIRGHEADVRGLCPTSNPPNSFLSSSRDQTAKLWVPESNSTGFQQQQVFKGHKNFVSCIAVMNAANEIYPDGLIFTGSNDHNIHVYLPGASEPIMVLAGHSNSVSSLAVGKFGTLVSGSWDKSARLWLMDTSAMNEGKCAMVMQGHIAAVWDVIIMPEQQGLVITAAADKTIRSWRTGKCLNVFKGHTDCVRGLAALSSEQFLSCSNDATIRRWSIDGQCLQTYYGHSNFVYSVTVLNDGQEFVTSSEDRSVKVWRVNETNPTQSIATPAQSVWDVVTLENDDIAFGSSDATIRIFTRSHDRAATLEECSAYEKELSNSRISQEGNQLGDLAVNDLPGREALEKQGEKDGQTLMLRHDAVVEAYQWNAADGKWMKVGDVVGSNATGKKTMYQGKEYDYVFTIDNEDGKPPLNLPYNLTEDPWFAAQKFIDDQNLSQAHLDTIANFIMDNTKGAEIGPTQRPNVGSFKIGKVQKNTYFPKTGYILFESCNVNAMLGKLREFGEKSGNDVSESDIECFKRFTEVTTTPSASDVEFLWKALHWKEEFVFPVLDLLRFSISCQPYVTQQICHDRAKDLLLILLSHIRGTSPLVPTNRLISIRILNNLFKTLDGDAFILAGCVEIIDAVCSFLPNDQTPVAGNNKNIQVASATLFLNLSVLIQADMCRKVSIRCIDAILQHLSNPQALVAEALFRHLVALGTLVFDDKVALQKACSLNALSVVNKASSVHSSTPKISECSQFLVQIL</sequence>
<dbReference type="GO" id="GO:0010992">
    <property type="term" value="P:ubiquitin recycling"/>
    <property type="evidence" value="ECO:0000318"/>
    <property type="project" value="GO_Central"/>
</dbReference>
<dbReference type="InterPro" id="IPR015943">
    <property type="entry name" value="WD40/YVTN_repeat-like_dom_sf"/>
</dbReference>
<accession>F7A1R5</accession>
<dbReference type="InterPro" id="IPR001680">
    <property type="entry name" value="WD40_rpt"/>
</dbReference>
<dbReference type="PANTHER" id="PTHR19849:SF0">
    <property type="entry name" value="PHOSPHOLIPASE A-2-ACTIVATING PROTEIN"/>
    <property type="match status" value="1"/>
</dbReference>
<dbReference type="InterPro" id="IPR036322">
    <property type="entry name" value="WD40_repeat_dom_sf"/>
</dbReference>
<dbReference type="FunFam" id="1.25.10.10:FF:000250">
    <property type="entry name" value="Phospholipase A-2-activating protein isoform A"/>
    <property type="match status" value="1"/>
</dbReference>
<dbReference type="PROSITE" id="PS51394">
    <property type="entry name" value="PFU"/>
    <property type="match status" value="1"/>
</dbReference>
<keyword evidence="6" id="KW-0677">Repeat</keyword>
<evidence type="ECO:0000313" key="11">
    <source>
        <dbReference type="Ensembl" id="ENSCINP00000017077.3"/>
    </source>
</evidence>
<evidence type="ECO:0000256" key="8">
    <source>
        <dbReference type="PROSITE-ProRule" id="PRU00221"/>
    </source>
</evidence>
<feature type="repeat" description="WD" evidence="8">
    <location>
        <begin position="105"/>
        <end position="135"/>
    </location>
</feature>
<dbReference type="InterPro" id="IPR011989">
    <property type="entry name" value="ARM-like"/>
</dbReference>
<feature type="domain" description="PUL" evidence="10">
    <location>
        <begin position="483"/>
        <end position="749"/>
    </location>
</feature>
<dbReference type="Proteomes" id="UP000008144">
    <property type="component" value="Chromosome 8"/>
</dbReference>
<evidence type="ECO:0000256" key="4">
    <source>
        <dbReference type="ARBA" id="ARBA00022490"/>
    </source>
</evidence>
<evidence type="ECO:0000256" key="1">
    <source>
        <dbReference type="ARBA" id="ARBA00004123"/>
    </source>
</evidence>
<dbReference type="Gene3D" id="3.10.20.870">
    <property type="entry name" value="PFU (PLAA family ubiquitin binding), C-terminal domain"/>
    <property type="match status" value="1"/>
</dbReference>
<dbReference type="Gene3D" id="2.130.10.10">
    <property type="entry name" value="YVTN repeat-like/Quinoprotein amine dehydrogenase"/>
    <property type="match status" value="1"/>
</dbReference>
<dbReference type="Gene3D" id="1.25.10.10">
    <property type="entry name" value="Leucine-rich Repeat Variant"/>
    <property type="match status" value="1"/>
</dbReference>
<dbReference type="Pfam" id="PF00400">
    <property type="entry name" value="WD40"/>
    <property type="match status" value="6"/>
</dbReference>
<dbReference type="HOGENOM" id="CLU_011791_2_0_1"/>
<evidence type="ECO:0000259" key="10">
    <source>
        <dbReference type="PROSITE" id="PS51396"/>
    </source>
</evidence>
<dbReference type="InterPro" id="IPR038122">
    <property type="entry name" value="PFU_sf"/>
</dbReference>
<evidence type="ECO:0008006" key="13">
    <source>
        <dbReference type="Google" id="ProtNLM"/>
    </source>
</evidence>
<reference evidence="11" key="4">
    <citation type="submission" date="2025-09" db="UniProtKB">
        <authorList>
            <consortium name="Ensembl"/>
        </authorList>
    </citation>
    <scope>IDENTIFICATION</scope>
</reference>
<comment type="similarity">
    <text evidence="3">Belongs to the WD repeat PLAP family.</text>
</comment>
<feature type="repeat" description="WD" evidence="8">
    <location>
        <begin position="151"/>
        <end position="183"/>
    </location>
</feature>
<keyword evidence="7" id="KW-0539">Nucleus</keyword>
<reference evidence="12" key="1">
    <citation type="journal article" date="2002" name="Science">
        <title>The draft genome of Ciona intestinalis: insights into chordate and vertebrate origins.</title>
        <authorList>
            <person name="Dehal P."/>
            <person name="Satou Y."/>
            <person name="Campbell R.K."/>
            <person name="Chapman J."/>
            <person name="Degnan B."/>
            <person name="De Tomaso A."/>
            <person name="Davidson B."/>
            <person name="Di Gregorio A."/>
            <person name="Gelpke M."/>
            <person name="Goodstein D.M."/>
            <person name="Harafuji N."/>
            <person name="Hastings K.E."/>
            <person name="Ho I."/>
            <person name="Hotta K."/>
            <person name="Huang W."/>
            <person name="Kawashima T."/>
            <person name="Lemaire P."/>
            <person name="Martinez D."/>
            <person name="Meinertzhagen I.A."/>
            <person name="Necula S."/>
            <person name="Nonaka M."/>
            <person name="Putnam N."/>
            <person name="Rash S."/>
            <person name="Saiga H."/>
            <person name="Satake M."/>
            <person name="Terry A."/>
            <person name="Yamada L."/>
            <person name="Wang H.G."/>
            <person name="Awazu S."/>
            <person name="Azumi K."/>
            <person name="Boore J."/>
            <person name="Branno M."/>
            <person name="Chin-Bow S."/>
            <person name="DeSantis R."/>
            <person name="Doyle S."/>
            <person name="Francino P."/>
            <person name="Keys D.N."/>
            <person name="Haga S."/>
            <person name="Hayashi H."/>
            <person name="Hino K."/>
            <person name="Imai K.S."/>
            <person name="Inaba K."/>
            <person name="Kano S."/>
            <person name="Kobayashi K."/>
            <person name="Kobayashi M."/>
            <person name="Lee B.I."/>
            <person name="Makabe K.W."/>
            <person name="Manohar C."/>
            <person name="Matassi G."/>
            <person name="Medina M."/>
            <person name="Mochizuki Y."/>
            <person name="Mount S."/>
            <person name="Morishita T."/>
            <person name="Miura S."/>
            <person name="Nakayama A."/>
            <person name="Nishizaka S."/>
            <person name="Nomoto H."/>
            <person name="Ohta F."/>
            <person name="Oishi K."/>
            <person name="Rigoutsos I."/>
            <person name="Sano M."/>
            <person name="Sasaki A."/>
            <person name="Sasakura Y."/>
            <person name="Shoguchi E."/>
            <person name="Shin-i T."/>
            <person name="Spagnuolo A."/>
            <person name="Stainier D."/>
            <person name="Suzuki M.M."/>
            <person name="Tassy O."/>
            <person name="Takatori N."/>
            <person name="Tokuoka M."/>
            <person name="Yagi K."/>
            <person name="Yoshizaki F."/>
            <person name="Wada S."/>
            <person name="Zhang C."/>
            <person name="Hyatt P.D."/>
            <person name="Larimer F."/>
            <person name="Detter C."/>
            <person name="Doggett N."/>
            <person name="Glavina T."/>
            <person name="Hawkins T."/>
            <person name="Richardson P."/>
            <person name="Lucas S."/>
            <person name="Kohara Y."/>
            <person name="Levine M."/>
            <person name="Satoh N."/>
            <person name="Rokhsar D.S."/>
        </authorList>
    </citation>
    <scope>NUCLEOTIDE SEQUENCE [LARGE SCALE GENOMIC DNA]</scope>
</reference>
<dbReference type="SUPFAM" id="SSF50978">
    <property type="entry name" value="WD40 repeat-like"/>
    <property type="match status" value="1"/>
</dbReference>
<dbReference type="GO" id="GO:0043130">
    <property type="term" value="F:ubiquitin binding"/>
    <property type="evidence" value="ECO:0000318"/>
    <property type="project" value="GO_Central"/>
</dbReference>
<dbReference type="SMART" id="SM00320">
    <property type="entry name" value="WD40"/>
    <property type="match status" value="7"/>
</dbReference>
<dbReference type="GO" id="GO:0005737">
    <property type="term" value="C:cytoplasm"/>
    <property type="evidence" value="ECO:0000318"/>
    <property type="project" value="GO_Central"/>
</dbReference>
<dbReference type="STRING" id="7719.ENSCINP00000017077"/>
<dbReference type="Ensembl" id="ENSCINT00000017077.3">
    <property type="protein sequence ID" value="ENSCINP00000017077.3"/>
    <property type="gene ID" value="ENSCING00000008371.3"/>
</dbReference>
<protein>
    <recommendedName>
        <fullName evidence="13">Phospholipase A-2-activating protein</fullName>
    </recommendedName>
</protein>
<dbReference type="GO" id="GO:0005634">
    <property type="term" value="C:nucleus"/>
    <property type="evidence" value="ECO:0000318"/>
    <property type="project" value="GO_Central"/>
</dbReference>
<dbReference type="FunFam" id="2.130.10.10:FF:000175">
    <property type="entry name" value="Phospholipase A-2-activating protein"/>
    <property type="match status" value="1"/>
</dbReference>
<dbReference type="GO" id="GO:0043161">
    <property type="term" value="P:proteasome-mediated ubiquitin-dependent protein catabolic process"/>
    <property type="evidence" value="ECO:0000318"/>
    <property type="project" value="GO_Central"/>
</dbReference>
<evidence type="ECO:0000256" key="3">
    <source>
        <dbReference type="ARBA" id="ARBA00008495"/>
    </source>
</evidence>
<dbReference type="Pfam" id="PF08324">
    <property type="entry name" value="PUL"/>
    <property type="match status" value="1"/>
</dbReference>
<name>F7A1R5_CIOIN</name>
<feature type="domain" description="PFU" evidence="9">
    <location>
        <begin position="373"/>
        <end position="468"/>
    </location>
</feature>